<dbReference type="InterPro" id="IPR012406">
    <property type="entry name" value="UreE"/>
</dbReference>
<dbReference type="GO" id="GO:0065003">
    <property type="term" value="P:protein-containing complex assembly"/>
    <property type="evidence" value="ECO:0007669"/>
    <property type="project" value="InterPro"/>
</dbReference>
<comment type="subcellular location">
    <subcellularLocation>
        <location evidence="1 5">Cytoplasm</location>
    </subcellularLocation>
</comment>
<evidence type="ECO:0000256" key="1">
    <source>
        <dbReference type="ARBA" id="ARBA00004496"/>
    </source>
</evidence>
<dbReference type="GO" id="GO:0006457">
    <property type="term" value="P:protein folding"/>
    <property type="evidence" value="ECO:0007669"/>
    <property type="project" value="InterPro"/>
</dbReference>
<dbReference type="Proteomes" id="UP000824130">
    <property type="component" value="Unassembled WGS sequence"/>
</dbReference>
<comment type="similarity">
    <text evidence="5">Belongs to the UreE family.</text>
</comment>
<dbReference type="InterPro" id="IPR004029">
    <property type="entry name" value="UreE_N"/>
</dbReference>
<evidence type="ECO:0000256" key="4">
    <source>
        <dbReference type="ARBA" id="ARBA00023186"/>
    </source>
</evidence>
<dbReference type="HAMAP" id="MF_00822">
    <property type="entry name" value="UreE"/>
    <property type="match status" value="1"/>
</dbReference>
<evidence type="ECO:0000313" key="7">
    <source>
        <dbReference type="EMBL" id="HIU96045.1"/>
    </source>
</evidence>
<dbReference type="Pfam" id="PF02814">
    <property type="entry name" value="UreE_N"/>
    <property type="match status" value="1"/>
</dbReference>
<comment type="function">
    <text evidence="5">Involved in urease metallocenter assembly. Binds nickel. Probably functions as a nickel donor during metallocenter assembly.</text>
</comment>
<dbReference type="Gene3D" id="3.30.70.790">
    <property type="entry name" value="UreE, C-terminal domain"/>
    <property type="match status" value="1"/>
</dbReference>
<organism evidence="7 8">
    <name type="scientific">Candidatus Allocopromorpha excrementipullorum</name>
    <dbReference type="NCBI Taxonomy" id="2840743"/>
    <lineage>
        <taxon>Bacteria</taxon>
        <taxon>Bacillati</taxon>
        <taxon>Bacillota</taxon>
        <taxon>Clostridia</taxon>
        <taxon>Eubacteriales</taxon>
        <taxon>Eubacteriaceae</taxon>
        <taxon>Eubacteriaceae incertae sedis</taxon>
        <taxon>Candidatus Allocopromorpha</taxon>
    </lineage>
</organism>
<dbReference type="AlphaFoldDB" id="A0A9D1N6K1"/>
<dbReference type="SUPFAM" id="SSF69287">
    <property type="entry name" value="Urease metallochaperone UreE, N-terminal domain"/>
    <property type="match status" value="1"/>
</dbReference>
<evidence type="ECO:0000256" key="5">
    <source>
        <dbReference type="HAMAP-Rule" id="MF_00822"/>
    </source>
</evidence>
<evidence type="ECO:0000256" key="2">
    <source>
        <dbReference type="ARBA" id="ARBA00022490"/>
    </source>
</evidence>
<feature type="domain" description="UreE urease accessory N-terminal" evidence="6">
    <location>
        <begin position="6"/>
        <end position="69"/>
    </location>
</feature>
<dbReference type="InterPro" id="IPR007864">
    <property type="entry name" value="UreE_C_dom"/>
</dbReference>
<reference evidence="7" key="1">
    <citation type="submission" date="2020-10" db="EMBL/GenBank/DDBJ databases">
        <authorList>
            <person name="Gilroy R."/>
        </authorList>
    </citation>
    <scope>NUCLEOTIDE SEQUENCE</scope>
    <source>
        <strain evidence="7">ChiSjej4B22-8349</strain>
    </source>
</reference>
<dbReference type="GO" id="GO:0051082">
    <property type="term" value="F:unfolded protein binding"/>
    <property type="evidence" value="ECO:0007669"/>
    <property type="project" value="UniProtKB-UniRule"/>
</dbReference>
<keyword evidence="4 5" id="KW-0143">Chaperone</keyword>
<protein>
    <recommendedName>
        <fullName evidence="5">Urease accessory protein UreE</fullName>
    </recommendedName>
</protein>
<reference evidence="7" key="2">
    <citation type="journal article" date="2021" name="PeerJ">
        <title>Extensive microbial diversity within the chicken gut microbiome revealed by metagenomics and culture.</title>
        <authorList>
            <person name="Gilroy R."/>
            <person name="Ravi A."/>
            <person name="Getino M."/>
            <person name="Pursley I."/>
            <person name="Horton D.L."/>
            <person name="Alikhan N.F."/>
            <person name="Baker D."/>
            <person name="Gharbi K."/>
            <person name="Hall N."/>
            <person name="Watson M."/>
            <person name="Adriaenssens E.M."/>
            <person name="Foster-Nyarko E."/>
            <person name="Jarju S."/>
            <person name="Secka A."/>
            <person name="Antonio M."/>
            <person name="Oren A."/>
            <person name="Chaudhuri R.R."/>
            <person name="La Ragione R."/>
            <person name="Hildebrand F."/>
            <person name="Pallen M.J."/>
        </authorList>
    </citation>
    <scope>NUCLEOTIDE SEQUENCE</scope>
    <source>
        <strain evidence="7">ChiSjej4B22-8349</strain>
    </source>
</reference>
<evidence type="ECO:0000256" key="3">
    <source>
        <dbReference type="ARBA" id="ARBA00022596"/>
    </source>
</evidence>
<gene>
    <name evidence="5" type="primary">ureE</name>
    <name evidence="7" type="ORF">IAD25_04950</name>
</gene>
<dbReference type="GO" id="GO:0005737">
    <property type="term" value="C:cytoplasm"/>
    <property type="evidence" value="ECO:0007669"/>
    <property type="project" value="UniProtKB-SubCell"/>
</dbReference>
<dbReference type="SUPFAM" id="SSF69737">
    <property type="entry name" value="Urease metallochaperone UreE, C-terminal domain"/>
    <property type="match status" value="1"/>
</dbReference>
<sequence>MIIEKIIGSIADFQHEGLKTDKVLLDHHDMERSHQKMISKGGEKLAVSLDHGEKLFRGAVLYKDEKKMIVVDMIPEDALEIRPEGNRQWAKAAFNIGNMHQPAYIYDDCIVIPYDAIMENLLNSIGVAFTRCERKLDGEKAAHVVGGQHHHHHHHHHDD</sequence>
<keyword evidence="2 5" id="KW-0963">Cytoplasm</keyword>
<dbReference type="CDD" id="cd00571">
    <property type="entry name" value="UreE"/>
    <property type="match status" value="1"/>
</dbReference>
<proteinExistence type="inferred from homology"/>
<comment type="caution">
    <text evidence="7">The sequence shown here is derived from an EMBL/GenBank/DDBJ whole genome shotgun (WGS) entry which is preliminary data.</text>
</comment>
<dbReference type="PIRSF" id="PIRSF036402">
    <property type="entry name" value="Ureas_acces_UreE"/>
    <property type="match status" value="1"/>
</dbReference>
<dbReference type="GO" id="GO:0016151">
    <property type="term" value="F:nickel cation binding"/>
    <property type="evidence" value="ECO:0007669"/>
    <property type="project" value="UniProtKB-UniRule"/>
</dbReference>
<name>A0A9D1N6K1_9FIRM</name>
<dbReference type="GO" id="GO:0019627">
    <property type="term" value="P:urea metabolic process"/>
    <property type="evidence" value="ECO:0007669"/>
    <property type="project" value="InterPro"/>
</dbReference>
<dbReference type="Gene3D" id="2.60.260.20">
    <property type="entry name" value="Urease metallochaperone UreE, N-terminal domain"/>
    <property type="match status" value="1"/>
</dbReference>
<keyword evidence="3 5" id="KW-0533">Nickel</keyword>
<dbReference type="SMART" id="SM00988">
    <property type="entry name" value="UreE_N"/>
    <property type="match status" value="1"/>
</dbReference>
<dbReference type="InterPro" id="IPR036118">
    <property type="entry name" value="UreE_N_sf"/>
</dbReference>
<accession>A0A9D1N6K1</accession>
<evidence type="ECO:0000259" key="6">
    <source>
        <dbReference type="SMART" id="SM00988"/>
    </source>
</evidence>
<dbReference type="Pfam" id="PF05194">
    <property type="entry name" value="UreE_C"/>
    <property type="match status" value="1"/>
</dbReference>
<evidence type="ECO:0000313" key="8">
    <source>
        <dbReference type="Proteomes" id="UP000824130"/>
    </source>
</evidence>
<dbReference type="EMBL" id="DVOB01000110">
    <property type="protein sequence ID" value="HIU96045.1"/>
    <property type="molecule type" value="Genomic_DNA"/>
</dbReference>